<evidence type="ECO:0000313" key="3">
    <source>
        <dbReference type="EMBL" id="GEU38159.1"/>
    </source>
</evidence>
<dbReference type="EMBL" id="BKCJ010001019">
    <property type="protein sequence ID" value="GEU38159.1"/>
    <property type="molecule type" value="Genomic_DNA"/>
</dbReference>
<name>A0A6L2JNB1_TANCI</name>
<organism evidence="3">
    <name type="scientific">Tanacetum cinerariifolium</name>
    <name type="common">Dalmatian daisy</name>
    <name type="synonym">Chrysanthemum cinerariifolium</name>
    <dbReference type="NCBI Taxonomy" id="118510"/>
    <lineage>
        <taxon>Eukaryota</taxon>
        <taxon>Viridiplantae</taxon>
        <taxon>Streptophyta</taxon>
        <taxon>Embryophyta</taxon>
        <taxon>Tracheophyta</taxon>
        <taxon>Spermatophyta</taxon>
        <taxon>Magnoliopsida</taxon>
        <taxon>eudicotyledons</taxon>
        <taxon>Gunneridae</taxon>
        <taxon>Pentapetalae</taxon>
        <taxon>asterids</taxon>
        <taxon>campanulids</taxon>
        <taxon>Asterales</taxon>
        <taxon>Asteraceae</taxon>
        <taxon>Asteroideae</taxon>
        <taxon>Anthemideae</taxon>
        <taxon>Anthemidinae</taxon>
        <taxon>Tanacetum</taxon>
    </lineage>
</organism>
<feature type="domain" description="GAG-pre-integrase" evidence="2">
    <location>
        <begin position="211"/>
        <end position="270"/>
    </location>
</feature>
<dbReference type="CDD" id="cd09272">
    <property type="entry name" value="RNase_HI_RT_Ty1"/>
    <property type="match status" value="1"/>
</dbReference>
<comment type="caution">
    <text evidence="3">The sequence shown here is derived from an EMBL/GenBank/DDBJ whole genome shotgun (WGS) entry which is preliminary data.</text>
</comment>
<dbReference type="Pfam" id="PF07727">
    <property type="entry name" value="RVT_2"/>
    <property type="match status" value="1"/>
</dbReference>
<evidence type="ECO:0008006" key="4">
    <source>
        <dbReference type="Google" id="ProtNLM"/>
    </source>
</evidence>
<dbReference type="InterPro" id="IPR013103">
    <property type="entry name" value="RVT_2"/>
</dbReference>
<feature type="domain" description="Reverse transcriptase Ty1/copia-type" evidence="1">
    <location>
        <begin position="350"/>
        <end position="414"/>
    </location>
</feature>
<gene>
    <name evidence="3" type="ORF">Tci_010137</name>
</gene>
<evidence type="ECO:0000259" key="2">
    <source>
        <dbReference type="Pfam" id="PF13976"/>
    </source>
</evidence>
<sequence>MPKNTQGKKQEVEYHRRNFKFLNNKTFVTVCKVSLSVKTSNVNFVCVTCGKCVLNENHDMCVLHYINGMNSRTKMLMAVHISTREPKRTVNQSVATPLKRIVTSQYTNQKPRSKIRKQYEQISKTCKWWYSKITPSGYKWKPKTSTVNVKPNVSMPLGNKSRTTIILEPTTLKKSLSNTPSSSNSFAAHRDNSIHHRLWVLKVHDGKSQASNPIRLIAKATSSQAWLWHRRLSHLNFDSINLLSKNDNVIGLSKLKFIKDHLCSSYELGKAKRKSIHTTTTLHSKRRLQLLHIDLCGPMQIKTSIRNRWRDMYVRTQHESNQTKKHQEVMTDSAWIKAMQEELHQFDRLDMDVKTAFLNGPLKEEVYVNQPDGFVDPHHPTKVYRLKKALYKLKQALRACMAGALMYLTSSRLDIVHATFYCARYQARLTEKHLREVKRIFQYLKNTIKMGLWYSKDIDFNLTTFSDSDHVGCLDTRESTSGDYGFHFDKIPMYCDLKAAIAISYNPVQHFHTKHNDVRYHFIKEHVENGDLEDMGVASFATSSSSSGTISKHLFSSVVSSATLACSCSASFYYLTLSCSSSFLALLDLPSVTFA</sequence>
<evidence type="ECO:0000259" key="1">
    <source>
        <dbReference type="Pfam" id="PF07727"/>
    </source>
</evidence>
<dbReference type="InterPro" id="IPR025724">
    <property type="entry name" value="GAG-pre-integrase_dom"/>
</dbReference>
<dbReference type="Pfam" id="PF13976">
    <property type="entry name" value="gag_pre-integrs"/>
    <property type="match status" value="1"/>
</dbReference>
<dbReference type="PANTHER" id="PTHR11439:SF509">
    <property type="entry name" value="RNA-DIRECTED DNA POLYMERASE"/>
    <property type="match status" value="1"/>
</dbReference>
<dbReference type="PANTHER" id="PTHR11439">
    <property type="entry name" value="GAG-POL-RELATED RETROTRANSPOSON"/>
    <property type="match status" value="1"/>
</dbReference>
<proteinExistence type="predicted"/>
<accession>A0A6L2JNB1</accession>
<dbReference type="AlphaFoldDB" id="A0A6L2JNB1"/>
<reference evidence="3" key="1">
    <citation type="journal article" date="2019" name="Sci. Rep.">
        <title>Draft genome of Tanacetum cinerariifolium, the natural source of mosquito coil.</title>
        <authorList>
            <person name="Yamashiro T."/>
            <person name="Shiraishi A."/>
            <person name="Satake H."/>
            <person name="Nakayama K."/>
        </authorList>
    </citation>
    <scope>NUCLEOTIDE SEQUENCE</scope>
</reference>
<protein>
    <recommendedName>
        <fullName evidence="4">Retrovirus-related Pol polyprotein from transposon TNT 1-94</fullName>
    </recommendedName>
</protein>